<accession>A0A644ZUN3</accession>
<dbReference type="AlphaFoldDB" id="A0A644ZUN3"/>
<comment type="caution">
    <text evidence="1">The sequence shown here is derived from an EMBL/GenBank/DDBJ whole genome shotgun (WGS) entry which is preliminary data.</text>
</comment>
<dbReference type="EMBL" id="VSSQ01010488">
    <property type="protein sequence ID" value="MPM44467.1"/>
    <property type="molecule type" value="Genomic_DNA"/>
</dbReference>
<protein>
    <submittedName>
        <fullName evidence="1">Uncharacterized protein</fullName>
    </submittedName>
</protein>
<evidence type="ECO:0000313" key="1">
    <source>
        <dbReference type="EMBL" id="MPM44467.1"/>
    </source>
</evidence>
<sequence length="95" mass="10438">MSDADIDADNVVLNSIVFQQSTDFADVRITHTNCINSGKHHLTASTAVIQTDGAYFNVVIFIHNFVGDCETAHIIGVCCQISRGQHFLRIAETPF</sequence>
<organism evidence="1">
    <name type="scientific">bioreactor metagenome</name>
    <dbReference type="NCBI Taxonomy" id="1076179"/>
    <lineage>
        <taxon>unclassified sequences</taxon>
        <taxon>metagenomes</taxon>
        <taxon>ecological metagenomes</taxon>
    </lineage>
</organism>
<gene>
    <name evidence="1" type="ORF">SDC9_91145</name>
</gene>
<proteinExistence type="predicted"/>
<reference evidence="1" key="1">
    <citation type="submission" date="2019-08" db="EMBL/GenBank/DDBJ databases">
        <authorList>
            <person name="Kucharzyk K."/>
            <person name="Murdoch R.W."/>
            <person name="Higgins S."/>
            <person name="Loffler F."/>
        </authorList>
    </citation>
    <scope>NUCLEOTIDE SEQUENCE</scope>
</reference>
<name>A0A644ZUN3_9ZZZZ</name>